<name>A0ABD1PPM1_9LAMI</name>
<accession>A0ABD1PPM1</accession>
<dbReference type="EMBL" id="JBFOLK010000013">
    <property type="protein sequence ID" value="KAL2465820.1"/>
    <property type="molecule type" value="Genomic_DNA"/>
</dbReference>
<gene>
    <name evidence="1" type="ORF">Adt_41671</name>
</gene>
<keyword evidence="2" id="KW-1185">Reference proteome</keyword>
<dbReference type="AlphaFoldDB" id="A0ABD1PPM1"/>
<organism evidence="1 2">
    <name type="scientific">Abeliophyllum distichum</name>
    <dbReference type="NCBI Taxonomy" id="126358"/>
    <lineage>
        <taxon>Eukaryota</taxon>
        <taxon>Viridiplantae</taxon>
        <taxon>Streptophyta</taxon>
        <taxon>Embryophyta</taxon>
        <taxon>Tracheophyta</taxon>
        <taxon>Spermatophyta</taxon>
        <taxon>Magnoliopsida</taxon>
        <taxon>eudicotyledons</taxon>
        <taxon>Gunneridae</taxon>
        <taxon>Pentapetalae</taxon>
        <taxon>asterids</taxon>
        <taxon>lamiids</taxon>
        <taxon>Lamiales</taxon>
        <taxon>Oleaceae</taxon>
        <taxon>Forsythieae</taxon>
        <taxon>Abeliophyllum</taxon>
    </lineage>
</organism>
<evidence type="ECO:0000313" key="1">
    <source>
        <dbReference type="EMBL" id="KAL2465820.1"/>
    </source>
</evidence>
<sequence>MKGSLRDYRVKKQLICEESCIPTTLVWLLWRKKCCATWRSLRSVRPRKIRTIKGIEALQFLLDKATVASKKKDGEIDQLHKEVDQLHKCLEIVGDEAITRYKMSTEYQSSLHMYGAESLKVAINMTKEWLVDEHLEISPICSEGQDD</sequence>
<protein>
    <submittedName>
        <fullName evidence="1">Uncharacterized protein</fullName>
    </submittedName>
</protein>
<proteinExistence type="predicted"/>
<reference evidence="2" key="1">
    <citation type="submission" date="2024-07" db="EMBL/GenBank/DDBJ databases">
        <title>Two chromosome-level genome assemblies of Korean endemic species Abeliophyllum distichum and Forsythia ovata (Oleaceae).</title>
        <authorList>
            <person name="Jang H."/>
        </authorList>
    </citation>
    <scope>NUCLEOTIDE SEQUENCE [LARGE SCALE GENOMIC DNA]</scope>
</reference>
<evidence type="ECO:0000313" key="2">
    <source>
        <dbReference type="Proteomes" id="UP001604336"/>
    </source>
</evidence>
<comment type="caution">
    <text evidence="1">The sequence shown here is derived from an EMBL/GenBank/DDBJ whole genome shotgun (WGS) entry which is preliminary data.</text>
</comment>
<dbReference type="Proteomes" id="UP001604336">
    <property type="component" value="Unassembled WGS sequence"/>
</dbReference>